<feature type="region of interest" description="Disordered" evidence="1">
    <location>
        <begin position="1"/>
        <end position="20"/>
    </location>
</feature>
<organism evidence="3 4">
    <name type="scientific">Vitis vinifera</name>
    <name type="common">Grape</name>
    <dbReference type="NCBI Taxonomy" id="29760"/>
    <lineage>
        <taxon>Eukaryota</taxon>
        <taxon>Viridiplantae</taxon>
        <taxon>Streptophyta</taxon>
        <taxon>Embryophyta</taxon>
        <taxon>Tracheophyta</taxon>
        <taxon>Spermatophyta</taxon>
        <taxon>Magnoliopsida</taxon>
        <taxon>eudicotyledons</taxon>
        <taxon>Gunneridae</taxon>
        <taxon>Pentapetalae</taxon>
        <taxon>rosids</taxon>
        <taxon>Vitales</taxon>
        <taxon>Vitaceae</taxon>
        <taxon>Viteae</taxon>
        <taxon>Vitis</taxon>
    </lineage>
</organism>
<gene>
    <name evidence="3" type="ORF">CK203_041730</name>
    <name evidence="2" type="ORF">CK203_097678</name>
</gene>
<dbReference type="AlphaFoldDB" id="A0A438HCR6"/>
<evidence type="ECO:0000313" key="4">
    <source>
        <dbReference type="Proteomes" id="UP000288805"/>
    </source>
</evidence>
<dbReference type="EMBL" id="QGNW01001765">
    <property type="protein sequence ID" value="RVW31179.1"/>
    <property type="molecule type" value="Genomic_DNA"/>
</dbReference>
<reference evidence="3 4" key="1">
    <citation type="journal article" date="2018" name="PLoS Genet.">
        <title>Population sequencing reveals clonal diversity and ancestral inbreeding in the grapevine cultivar Chardonnay.</title>
        <authorList>
            <person name="Roach M.J."/>
            <person name="Johnson D.L."/>
            <person name="Bohlmann J."/>
            <person name="van Vuuren H.J."/>
            <person name="Jones S.J."/>
            <person name="Pretorius I.S."/>
            <person name="Schmidt S.A."/>
            <person name="Borneman A.R."/>
        </authorList>
    </citation>
    <scope>NUCLEOTIDE SEQUENCE [LARGE SCALE GENOMIC DNA]</scope>
    <source>
        <strain evidence="4">cv. Chardonnay</strain>
        <strain evidence="3">I10V1</strain>
        <tissue evidence="3">Leaf</tissue>
    </source>
</reference>
<comment type="caution">
    <text evidence="3">The sequence shown here is derived from an EMBL/GenBank/DDBJ whole genome shotgun (WGS) entry which is preliminary data.</text>
</comment>
<evidence type="ECO:0000256" key="1">
    <source>
        <dbReference type="SAM" id="MobiDB-lite"/>
    </source>
</evidence>
<sequence>MASNGGAQAKSCRRGDQLGEDQAPVGLRFGEKLIAGSASEAIRNSMICGFFL</sequence>
<evidence type="ECO:0000313" key="3">
    <source>
        <dbReference type="EMBL" id="RVW82253.1"/>
    </source>
</evidence>
<proteinExistence type="predicted"/>
<accession>A0A438HCR6</accession>
<evidence type="ECO:0000313" key="2">
    <source>
        <dbReference type="EMBL" id="RVW31179.1"/>
    </source>
</evidence>
<protein>
    <submittedName>
        <fullName evidence="3">Uncharacterized protein</fullName>
    </submittedName>
</protein>
<dbReference type="Proteomes" id="UP000288805">
    <property type="component" value="Unassembled WGS sequence"/>
</dbReference>
<name>A0A438HCR6_VITVI</name>
<dbReference type="EMBL" id="QGNW01000242">
    <property type="protein sequence ID" value="RVW82253.1"/>
    <property type="molecule type" value="Genomic_DNA"/>
</dbReference>